<dbReference type="OrthoDB" id="2505422at2759"/>
<dbReference type="VEuPathDB" id="FungiDB:PSHT_00217"/>
<protein>
    <submittedName>
        <fullName evidence="1">Uncharacterized protein</fullName>
    </submittedName>
</protein>
<name>A0A2S4VG34_9BASI</name>
<dbReference type="VEuPathDB" id="FungiDB:PSTT_07558"/>
<evidence type="ECO:0000313" key="1">
    <source>
        <dbReference type="EMBL" id="POW08467.1"/>
    </source>
</evidence>
<dbReference type="Proteomes" id="UP000239156">
    <property type="component" value="Unassembled WGS sequence"/>
</dbReference>
<organism evidence="1 2">
    <name type="scientific">Puccinia striiformis</name>
    <dbReference type="NCBI Taxonomy" id="27350"/>
    <lineage>
        <taxon>Eukaryota</taxon>
        <taxon>Fungi</taxon>
        <taxon>Dikarya</taxon>
        <taxon>Basidiomycota</taxon>
        <taxon>Pucciniomycotina</taxon>
        <taxon>Pucciniomycetes</taxon>
        <taxon>Pucciniales</taxon>
        <taxon>Pucciniaceae</taxon>
        <taxon>Puccinia</taxon>
    </lineage>
</organism>
<sequence length="309" mass="32812">MDALPAANVKHQLAEEDVLRFADHHSRDSVKCSVIRLPVLTSSSSSHPSLSAPNQPVSLPLVPGLSTHSREEVSQLPSKVLQATTFFNACYYVAFLVAAFSFGVHAATVKPSLSARQAAIASSSSSVSKTSSFQSSWQSLSQSFAQTQSVFQQQASFSVVYESVQTLYQSYQSAFNQYQSCSSCNTALAQSGFHTQFQQSVTQMYSSYQSIMTTSQQFYASRYQSQLLPIFQQMSFFGSFTQTIAASPGVDLKAILGSIGLQVDLFANIGLDLTGSLGGSSRGGLLSGVLGGGRKSGGLLAGLLAGLLG</sequence>
<gene>
    <name evidence="1" type="ORF">PSTT_07558</name>
</gene>
<proteinExistence type="predicted"/>
<keyword evidence="2" id="KW-1185">Reference proteome</keyword>
<accession>A0A2S4VG34</accession>
<dbReference type="EMBL" id="PKSL01000064">
    <property type="protein sequence ID" value="POW08467.1"/>
    <property type="molecule type" value="Genomic_DNA"/>
</dbReference>
<reference evidence="1" key="1">
    <citation type="submission" date="2017-12" db="EMBL/GenBank/DDBJ databases">
        <title>Gene loss provides genomic basis for host adaptation in cereal stripe rust fungi.</title>
        <authorList>
            <person name="Xia C."/>
        </authorList>
    </citation>
    <scope>NUCLEOTIDE SEQUENCE [LARGE SCALE GENOMIC DNA]</scope>
    <source>
        <strain evidence="1">93-210</strain>
    </source>
</reference>
<comment type="caution">
    <text evidence="1">The sequence shown here is derived from an EMBL/GenBank/DDBJ whole genome shotgun (WGS) entry which is preliminary data.</text>
</comment>
<evidence type="ECO:0000313" key="2">
    <source>
        <dbReference type="Proteomes" id="UP000239156"/>
    </source>
</evidence>